<dbReference type="Proteomes" id="UP000241394">
    <property type="component" value="Chromosome LG28"/>
</dbReference>
<evidence type="ECO:0000313" key="3">
    <source>
        <dbReference type="Proteomes" id="UP000241394"/>
    </source>
</evidence>
<evidence type="ECO:0000256" key="1">
    <source>
        <dbReference type="SAM" id="MobiDB-lite"/>
    </source>
</evidence>
<name>A0A2R6P835_ACTCC</name>
<gene>
    <name evidence="2" type="ORF">CEY00_Acc32383</name>
</gene>
<feature type="compositionally biased region" description="Polar residues" evidence="1">
    <location>
        <begin position="1"/>
        <end position="12"/>
    </location>
</feature>
<feature type="region of interest" description="Disordered" evidence="1">
    <location>
        <begin position="1"/>
        <end position="42"/>
    </location>
</feature>
<dbReference type="Gramene" id="PSR86759">
    <property type="protein sequence ID" value="PSR86759"/>
    <property type="gene ID" value="CEY00_Acc32383"/>
</dbReference>
<dbReference type="InParanoid" id="A0A2R6P835"/>
<reference evidence="3" key="2">
    <citation type="journal article" date="2018" name="BMC Genomics">
        <title>A manually annotated Actinidia chinensis var. chinensis (kiwifruit) genome highlights the challenges associated with draft genomes and gene prediction in plants.</title>
        <authorList>
            <person name="Pilkington S.M."/>
            <person name="Crowhurst R."/>
            <person name="Hilario E."/>
            <person name="Nardozza S."/>
            <person name="Fraser L."/>
            <person name="Peng Y."/>
            <person name="Gunaseelan K."/>
            <person name="Simpson R."/>
            <person name="Tahir J."/>
            <person name="Deroles S.C."/>
            <person name="Templeton K."/>
            <person name="Luo Z."/>
            <person name="Davy M."/>
            <person name="Cheng C."/>
            <person name="McNeilage M."/>
            <person name="Scaglione D."/>
            <person name="Liu Y."/>
            <person name="Zhang Q."/>
            <person name="Datson P."/>
            <person name="De Silva N."/>
            <person name="Gardiner S.E."/>
            <person name="Bassett H."/>
            <person name="Chagne D."/>
            <person name="McCallum J."/>
            <person name="Dzierzon H."/>
            <person name="Deng C."/>
            <person name="Wang Y.Y."/>
            <person name="Barron L."/>
            <person name="Manako K."/>
            <person name="Bowen J."/>
            <person name="Foster T.M."/>
            <person name="Erridge Z.A."/>
            <person name="Tiffin H."/>
            <person name="Waite C.N."/>
            <person name="Davies K.M."/>
            <person name="Grierson E.P."/>
            <person name="Laing W.A."/>
            <person name="Kirk R."/>
            <person name="Chen X."/>
            <person name="Wood M."/>
            <person name="Montefiori M."/>
            <person name="Brummell D.A."/>
            <person name="Schwinn K.E."/>
            <person name="Catanach A."/>
            <person name="Fullerton C."/>
            <person name="Li D."/>
            <person name="Meiyalaghan S."/>
            <person name="Nieuwenhuizen N."/>
            <person name="Read N."/>
            <person name="Prakash R."/>
            <person name="Hunter D."/>
            <person name="Zhang H."/>
            <person name="McKenzie M."/>
            <person name="Knabel M."/>
            <person name="Harris A."/>
            <person name="Allan A.C."/>
            <person name="Gleave A."/>
            <person name="Chen A."/>
            <person name="Janssen B.J."/>
            <person name="Plunkett B."/>
            <person name="Ampomah-Dwamena C."/>
            <person name="Voogd C."/>
            <person name="Leif D."/>
            <person name="Lafferty D."/>
            <person name="Souleyre E.J.F."/>
            <person name="Varkonyi-Gasic E."/>
            <person name="Gambi F."/>
            <person name="Hanley J."/>
            <person name="Yao J.L."/>
            <person name="Cheung J."/>
            <person name="David K.M."/>
            <person name="Warren B."/>
            <person name="Marsh K."/>
            <person name="Snowden K.C."/>
            <person name="Lin-Wang K."/>
            <person name="Brian L."/>
            <person name="Martinez-Sanchez M."/>
            <person name="Wang M."/>
            <person name="Ileperuma N."/>
            <person name="Macnee N."/>
            <person name="Campin R."/>
            <person name="McAtee P."/>
            <person name="Drummond R.S.M."/>
            <person name="Espley R.V."/>
            <person name="Ireland H.S."/>
            <person name="Wu R."/>
            <person name="Atkinson R.G."/>
            <person name="Karunairetnam S."/>
            <person name="Bulley S."/>
            <person name="Chunkath S."/>
            <person name="Hanley Z."/>
            <person name="Storey R."/>
            <person name="Thrimawithana A.H."/>
            <person name="Thomson S."/>
            <person name="David C."/>
            <person name="Testolin R."/>
            <person name="Huang H."/>
            <person name="Hellens R.P."/>
            <person name="Schaffer R.J."/>
        </authorList>
    </citation>
    <scope>NUCLEOTIDE SEQUENCE [LARGE SCALE GENOMIC DNA]</scope>
    <source>
        <strain evidence="3">cv. Red5</strain>
    </source>
</reference>
<comment type="caution">
    <text evidence="2">The sequence shown here is derived from an EMBL/GenBank/DDBJ whole genome shotgun (WGS) entry which is preliminary data.</text>
</comment>
<feature type="compositionally biased region" description="Polar residues" evidence="1">
    <location>
        <begin position="87"/>
        <end position="104"/>
    </location>
</feature>
<protein>
    <submittedName>
        <fullName evidence="2">Uncharacterized protein</fullName>
    </submittedName>
</protein>
<accession>A0A2R6P835</accession>
<feature type="region of interest" description="Disordered" evidence="1">
    <location>
        <begin position="70"/>
        <end position="104"/>
    </location>
</feature>
<organism evidence="2 3">
    <name type="scientific">Actinidia chinensis var. chinensis</name>
    <name type="common">Chinese soft-hair kiwi</name>
    <dbReference type="NCBI Taxonomy" id="1590841"/>
    <lineage>
        <taxon>Eukaryota</taxon>
        <taxon>Viridiplantae</taxon>
        <taxon>Streptophyta</taxon>
        <taxon>Embryophyta</taxon>
        <taxon>Tracheophyta</taxon>
        <taxon>Spermatophyta</taxon>
        <taxon>Magnoliopsida</taxon>
        <taxon>eudicotyledons</taxon>
        <taxon>Gunneridae</taxon>
        <taxon>Pentapetalae</taxon>
        <taxon>asterids</taxon>
        <taxon>Ericales</taxon>
        <taxon>Actinidiaceae</taxon>
        <taxon>Actinidia</taxon>
    </lineage>
</organism>
<proteinExistence type="predicted"/>
<sequence length="155" mass="17232">MALAGESSSNGQVMPLKPPPRLQCPSRVYQSSTASLPRSPGSVLRIPFPHRSTWNDEFDPFAVAWENVKDEKRGKTQHRWTRPLSPFRSTNPVTLEGGTNTNTNKEVPWYQCSIKWDRTKMGSDGIQGIGQGSFVSKVICSSVPTHSQSNDEEKS</sequence>
<reference evidence="2 3" key="1">
    <citation type="submission" date="2017-07" db="EMBL/GenBank/DDBJ databases">
        <title>An improved, manually edited Actinidia chinensis var. chinensis (kiwifruit) genome highlights the challenges associated with draft genomes and gene prediction in plants.</title>
        <authorList>
            <person name="Pilkington S."/>
            <person name="Crowhurst R."/>
            <person name="Hilario E."/>
            <person name="Nardozza S."/>
            <person name="Fraser L."/>
            <person name="Peng Y."/>
            <person name="Gunaseelan K."/>
            <person name="Simpson R."/>
            <person name="Tahir J."/>
            <person name="Deroles S."/>
            <person name="Templeton K."/>
            <person name="Luo Z."/>
            <person name="Davy M."/>
            <person name="Cheng C."/>
            <person name="Mcneilage M."/>
            <person name="Scaglione D."/>
            <person name="Liu Y."/>
            <person name="Zhang Q."/>
            <person name="Datson P."/>
            <person name="De Silva N."/>
            <person name="Gardiner S."/>
            <person name="Bassett H."/>
            <person name="Chagne D."/>
            <person name="Mccallum J."/>
            <person name="Dzierzon H."/>
            <person name="Deng C."/>
            <person name="Wang Y.-Y."/>
            <person name="Barron N."/>
            <person name="Manako K."/>
            <person name="Bowen J."/>
            <person name="Foster T."/>
            <person name="Erridge Z."/>
            <person name="Tiffin H."/>
            <person name="Waite C."/>
            <person name="Davies K."/>
            <person name="Grierson E."/>
            <person name="Laing W."/>
            <person name="Kirk R."/>
            <person name="Chen X."/>
            <person name="Wood M."/>
            <person name="Montefiori M."/>
            <person name="Brummell D."/>
            <person name="Schwinn K."/>
            <person name="Catanach A."/>
            <person name="Fullerton C."/>
            <person name="Li D."/>
            <person name="Meiyalaghan S."/>
            <person name="Nieuwenhuizen N."/>
            <person name="Read N."/>
            <person name="Prakash R."/>
            <person name="Hunter D."/>
            <person name="Zhang H."/>
            <person name="Mckenzie M."/>
            <person name="Knabel M."/>
            <person name="Harris A."/>
            <person name="Allan A."/>
            <person name="Chen A."/>
            <person name="Janssen B."/>
            <person name="Plunkett B."/>
            <person name="Dwamena C."/>
            <person name="Voogd C."/>
            <person name="Leif D."/>
            <person name="Lafferty D."/>
            <person name="Souleyre E."/>
            <person name="Varkonyi-Gasic E."/>
            <person name="Gambi F."/>
            <person name="Hanley J."/>
            <person name="Yao J.-L."/>
            <person name="Cheung J."/>
            <person name="David K."/>
            <person name="Warren B."/>
            <person name="Marsh K."/>
            <person name="Snowden K."/>
            <person name="Lin-Wang K."/>
            <person name="Brian L."/>
            <person name="Martinez-Sanchez M."/>
            <person name="Wang M."/>
            <person name="Ileperuma N."/>
            <person name="Macnee N."/>
            <person name="Campin R."/>
            <person name="Mcatee P."/>
            <person name="Drummond R."/>
            <person name="Espley R."/>
            <person name="Ireland H."/>
            <person name="Wu R."/>
            <person name="Atkinson R."/>
            <person name="Karunairetnam S."/>
            <person name="Bulley S."/>
            <person name="Chunkath S."/>
            <person name="Hanley Z."/>
            <person name="Storey R."/>
            <person name="Thrimawithana A."/>
            <person name="Thomson S."/>
            <person name="David C."/>
            <person name="Testolin R."/>
        </authorList>
    </citation>
    <scope>NUCLEOTIDE SEQUENCE [LARGE SCALE GENOMIC DNA]</scope>
    <source>
        <strain evidence="3">cv. Red5</strain>
        <tissue evidence="2">Young leaf</tissue>
    </source>
</reference>
<evidence type="ECO:0000313" key="2">
    <source>
        <dbReference type="EMBL" id="PSR86759.1"/>
    </source>
</evidence>
<keyword evidence="3" id="KW-1185">Reference proteome</keyword>
<dbReference type="EMBL" id="NKQK01000028">
    <property type="protein sequence ID" value="PSR86759.1"/>
    <property type="molecule type" value="Genomic_DNA"/>
</dbReference>
<dbReference type="AlphaFoldDB" id="A0A2R6P835"/>
<dbReference type="OrthoDB" id="693822at2759"/>